<comment type="caution">
    <text evidence="13">The sequence shown here is derived from an EMBL/GenBank/DDBJ whole genome shotgun (WGS) entry which is preliminary data.</text>
</comment>
<evidence type="ECO:0000256" key="3">
    <source>
        <dbReference type="ARBA" id="ARBA00006728"/>
    </source>
</evidence>
<feature type="region of interest" description="Disordered" evidence="11">
    <location>
        <begin position="77"/>
        <end position="108"/>
    </location>
</feature>
<dbReference type="AlphaFoldDB" id="A0A8T0RJY5"/>
<feature type="domain" description="PB1" evidence="12">
    <location>
        <begin position="115"/>
        <end position="224"/>
    </location>
</feature>
<dbReference type="PROSITE" id="PS51745">
    <property type="entry name" value="PB1"/>
    <property type="match status" value="1"/>
</dbReference>
<keyword evidence="7 10" id="KW-0804">Transcription</keyword>
<evidence type="ECO:0000256" key="10">
    <source>
        <dbReference type="RuleBase" id="RU004549"/>
    </source>
</evidence>
<comment type="subunit">
    <text evidence="4 10">Homodimers and heterodimers.</text>
</comment>
<evidence type="ECO:0000313" key="13">
    <source>
        <dbReference type="EMBL" id="KAG2586461.1"/>
    </source>
</evidence>
<dbReference type="Gene3D" id="3.10.20.90">
    <property type="entry name" value="Phosphatidylinositol 3-kinase Catalytic Subunit, Chain A, domain 1"/>
    <property type="match status" value="1"/>
</dbReference>
<dbReference type="GO" id="GO:0009734">
    <property type="term" value="P:auxin-activated signaling pathway"/>
    <property type="evidence" value="ECO:0007669"/>
    <property type="project" value="UniProtKB-UniRule"/>
</dbReference>
<dbReference type="GO" id="GO:0006355">
    <property type="term" value="P:regulation of DNA-templated transcription"/>
    <property type="evidence" value="ECO:0007669"/>
    <property type="project" value="InterPro"/>
</dbReference>
<evidence type="ECO:0000256" key="6">
    <source>
        <dbReference type="ARBA" id="ARBA00023015"/>
    </source>
</evidence>
<organism evidence="13 14">
    <name type="scientific">Panicum virgatum</name>
    <name type="common">Blackwell switchgrass</name>
    <dbReference type="NCBI Taxonomy" id="38727"/>
    <lineage>
        <taxon>Eukaryota</taxon>
        <taxon>Viridiplantae</taxon>
        <taxon>Streptophyta</taxon>
        <taxon>Embryophyta</taxon>
        <taxon>Tracheophyta</taxon>
        <taxon>Spermatophyta</taxon>
        <taxon>Magnoliopsida</taxon>
        <taxon>Liliopsida</taxon>
        <taxon>Poales</taxon>
        <taxon>Poaceae</taxon>
        <taxon>PACMAD clade</taxon>
        <taxon>Panicoideae</taxon>
        <taxon>Panicodae</taxon>
        <taxon>Paniceae</taxon>
        <taxon>Panicinae</taxon>
        <taxon>Panicum</taxon>
        <taxon>Panicum sect. Hiantes</taxon>
    </lineage>
</organism>
<dbReference type="PANTHER" id="PTHR31734:SF45">
    <property type="entry name" value="AUXIN-RESPONSIVE PROTEIN IAA2"/>
    <property type="match status" value="1"/>
</dbReference>
<name>A0A8T0RJY5_PANVG</name>
<dbReference type="Pfam" id="PF02309">
    <property type="entry name" value="AUX_IAA"/>
    <property type="match status" value="1"/>
</dbReference>
<evidence type="ECO:0000256" key="11">
    <source>
        <dbReference type="SAM" id="MobiDB-lite"/>
    </source>
</evidence>
<comment type="subcellular location">
    <subcellularLocation>
        <location evidence="2 10">Nucleus</location>
    </subcellularLocation>
</comment>
<evidence type="ECO:0000256" key="9">
    <source>
        <dbReference type="ARBA" id="ARBA00023294"/>
    </source>
</evidence>
<comment type="function">
    <text evidence="1 10">Aux/IAA proteins are short-lived transcriptional factors that function as repressors of early auxin response genes at low auxin concentrations.</text>
</comment>
<keyword evidence="14" id="KW-1185">Reference proteome</keyword>
<keyword evidence="8 10" id="KW-0539">Nucleus</keyword>
<dbReference type="OrthoDB" id="615826at2759"/>
<keyword evidence="6 10" id="KW-0805">Transcription regulation</keyword>
<evidence type="ECO:0000256" key="5">
    <source>
        <dbReference type="ARBA" id="ARBA00022491"/>
    </source>
</evidence>
<evidence type="ECO:0000256" key="1">
    <source>
        <dbReference type="ARBA" id="ARBA00002159"/>
    </source>
</evidence>
<dbReference type="InterPro" id="IPR033389">
    <property type="entry name" value="AUX/IAA_dom"/>
</dbReference>
<proteinExistence type="inferred from homology"/>
<accession>A0A8T0RJY5</accession>
<evidence type="ECO:0000313" key="14">
    <source>
        <dbReference type="Proteomes" id="UP000823388"/>
    </source>
</evidence>
<evidence type="ECO:0000256" key="8">
    <source>
        <dbReference type="ARBA" id="ARBA00023242"/>
    </source>
</evidence>
<reference evidence="13" key="1">
    <citation type="submission" date="2020-05" db="EMBL/GenBank/DDBJ databases">
        <title>WGS assembly of Panicum virgatum.</title>
        <authorList>
            <person name="Lovell J.T."/>
            <person name="Jenkins J."/>
            <person name="Shu S."/>
            <person name="Juenger T.E."/>
            <person name="Schmutz J."/>
        </authorList>
    </citation>
    <scope>NUCLEOTIDE SEQUENCE</scope>
    <source>
        <strain evidence="13">AP13</strain>
    </source>
</reference>
<dbReference type="EMBL" id="CM029046">
    <property type="protein sequence ID" value="KAG2586461.1"/>
    <property type="molecule type" value="Genomic_DNA"/>
</dbReference>
<feature type="compositionally biased region" description="Low complexity" evidence="11">
    <location>
        <begin position="84"/>
        <end position="93"/>
    </location>
</feature>
<dbReference type="Proteomes" id="UP000823388">
    <property type="component" value="Chromosome 5N"/>
</dbReference>
<dbReference type="GO" id="GO:0005634">
    <property type="term" value="C:nucleus"/>
    <property type="evidence" value="ECO:0007669"/>
    <property type="project" value="UniProtKB-SubCell"/>
</dbReference>
<sequence length="240" mass="24785">MAWRGRLGEAGDSGLELRLGLPAYFAAKSSGLDAGDAPGDAAAFALQAGKGNDASNSKARARPAAAAPVVGWPPVRSFRRNLGSSRQSPQSSSAHHQDGGVKGGDDGAGGAHKGGLFVKINMDGVPIGRKVDLRAYGGYAELSAAVGKLFRGLLAAQRDPAAAAVGRRCGEKAEEAEEPTIGGEYTLVYEDEEGDRVLVGDVPWEMFVATAKRLRVLRSSDLPASSLRAGGGRKRVAADC</sequence>
<evidence type="ECO:0000259" key="12">
    <source>
        <dbReference type="PROSITE" id="PS51745"/>
    </source>
</evidence>
<dbReference type="InterPro" id="IPR053793">
    <property type="entry name" value="PB1-like"/>
</dbReference>
<evidence type="ECO:0000256" key="2">
    <source>
        <dbReference type="ARBA" id="ARBA00004123"/>
    </source>
</evidence>
<comment type="similarity">
    <text evidence="3 10">Belongs to the Aux/IAA family.</text>
</comment>
<keyword evidence="9 10" id="KW-0927">Auxin signaling pathway</keyword>
<dbReference type="InterPro" id="IPR003311">
    <property type="entry name" value="AUX_IAA"/>
</dbReference>
<evidence type="ECO:0000256" key="7">
    <source>
        <dbReference type="ARBA" id="ARBA00023163"/>
    </source>
</evidence>
<evidence type="ECO:0000256" key="4">
    <source>
        <dbReference type="ARBA" id="ARBA00011726"/>
    </source>
</evidence>
<gene>
    <name evidence="13" type="ORF">PVAP13_5NG038200</name>
</gene>
<protein>
    <recommendedName>
        <fullName evidence="10">Auxin-responsive protein</fullName>
    </recommendedName>
</protein>
<dbReference type="PANTHER" id="PTHR31734">
    <property type="entry name" value="AUXIN-RESPONSIVE PROTEIN IAA17"/>
    <property type="match status" value="1"/>
</dbReference>
<keyword evidence="5 10" id="KW-0678">Repressor</keyword>
<dbReference type="SUPFAM" id="SSF54277">
    <property type="entry name" value="CAD &amp; PB1 domains"/>
    <property type="match status" value="1"/>
</dbReference>
<feature type="compositionally biased region" description="Basic and acidic residues" evidence="11">
    <location>
        <begin position="95"/>
        <end position="105"/>
    </location>
</feature>